<dbReference type="Proteomes" id="UP000789396">
    <property type="component" value="Unassembled WGS sequence"/>
</dbReference>
<proteinExistence type="predicted"/>
<dbReference type="EMBL" id="CAJVPZ010008315">
    <property type="protein sequence ID" value="CAG8596779.1"/>
    <property type="molecule type" value="Genomic_DNA"/>
</dbReference>
<dbReference type="AlphaFoldDB" id="A0A9N9CAG8"/>
<evidence type="ECO:0000313" key="1">
    <source>
        <dbReference type="EMBL" id="CAG8596779.1"/>
    </source>
</evidence>
<keyword evidence="2" id="KW-1185">Reference proteome</keyword>
<gene>
    <name evidence="1" type="ORF">RFULGI_LOCUS6448</name>
</gene>
<protein>
    <submittedName>
        <fullName evidence="1">16241_t:CDS:1</fullName>
    </submittedName>
</protein>
<feature type="non-terminal residue" evidence="1">
    <location>
        <position position="40"/>
    </location>
</feature>
<organism evidence="1 2">
    <name type="scientific">Racocetra fulgida</name>
    <dbReference type="NCBI Taxonomy" id="60492"/>
    <lineage>
        <taxon>Eukaryota</taxon>
        <taxon>Fungi</taxon>
        <taxon>Fungi incertae sedis</taxon>
        <taxon>Mucoromycota</taxon>
        <taxon>Glomeromycotina</taxon>
        <taxon>Glomeromycetes</taxon>
        <taxon>Diversisporales</taxon>
        <taxon>Gigasporaceae</taxon>
        <taxon>Racocetra</taxon>
    </lineage>
</organism>
<name>A0A9N9CAG8_9GLOM</name>
<comment type="caution">
    <text evidence="1">The sequence shown here is derived from an EMBL/GenBank/DDBJ whole genome shotgun (WGS) entry which is preliminary data.</text>
</comment>
<reference evidence="1" key="1">
    <citation type="submission" date="2021-06" db="EMBL/GenBank/DDBJ databases">
        <authorList>
            <person name="Kallberg Y."/>
            <person name="Tangrot J."/>
            <person name="Rosling A."/>
        </authorList>
    </citation>
    <scope>NUCLEOTIDE SEQUENCE</scope>
    <source>
        <strain evidence="1">IN212</strain>
    </source>
</reference>
<evidence type="ECO:0000313" key="2">
    <source>
        <dbReference type="Proteomes" id="UP000789396"/>
    </source>
</evidence>
<sequence length="40" mass="4564">MQLPELVISLESLLIDAYLKQPQPLSEIETWLLGLITLNK</sequence>
<accession>A0A9N9CAG8</accession>
<dbReference type="OrthoDB" id="2380134at2759"/>